<evidence type="ECO:0000313" key="1">
    <source>
        <dbReference type="EMBL" id="MBB1489711.1"/>
    </source>
</evidence>
<dbReference type="RefSeq" id="WP_182812447.1">
    <property type="nucleotide sequence ID" value="NZ_JACJFM010000122.1"/>
</dbReference>
<dbReference type="Proteomes" id="UP000565262">
    <property type="component" value="Unassembled WGS sequence"/>
</dbReference>
<gene>
    <name evidence="1" type="ORF">H4O21_24180</name>
</gene>
<accession>A0A839IXK8</accession>
<sequence length="106" mass="11438">MQQSLEVVKDIVTVLNEKIGGVDSKSVKNVMKGLSTIAGLVPGIGTLIIPSVNLILGFIPQDDPVFNEVKKGFAEVNKKLDSLSIQIASLATDVEWFNYASVYSQD</sequence>
<protein>
    <submittedName>
        <fullName evidence="1">Uncharacterized protein</fullName>
    </submittedName>
</protein>
<keyword evidence="2" id="KW-1185">Reference proteome</keyword>
<comment type="caution">
    <text evidence="1">The sequence shown here is derived from an EMBL/GenBank/DDBJ whole genome shotgun (WGS) entry which is preliminary data.</text>
</comment>
<feature type="non-terminal residue" evidence="1">
    <location>
        <position position="106"/>
    </location>
</feature>
<reference evidence="1 2" key="1">
    <citation type="submission" date="2020-08" db="EMBL/GenBank/DDBJ databases">
        <title>Oceanospirillum sp. nov. isolated from marine sediment.</title>
        <authorList>
            <person name="Ji X."/>
        </authorList>
    </citation>
    <scope>NUCLEOTIDE SEQUENCE [LARGE SCALE GENOMIC DNA]</scope>
    <source>
        <strain evidence="1 2">D5</strain>
    </source>
</reference>
<name>A0A839IXK8_9GAMM</name>
<proteinExistence type="predicted"/>
<dbReference type="EMBL" id="JACJFM010000122">
    <property type="protein sequence ID" value="MBB1489711.1"/>
    <property type="molecule type" value="Genomic_DNA"/>
</dbReference>
<dbReference type="AlphaFoldDB" id="A0A839IXK8"/>
<evidence type="ECO:0000313" key="2">
    <source>
        <dbReference type="Proteomes" id="UP000565262"/>
    </source>
</evidence>
<organism evidence="1 2">
    <name type="scientific">Oceanospirillum sediminis</name>
    <dbReference type="NCBI Taxonomy" id="2760088"/>
    <lineage>
        <taxon>Bacteria</taxon>
        <taxon>Pseudomonadati</taxon>
        <taxon>Pseudomonadota</taxon>
        <taxon>Gammaproteobacteria</taxon>
        <taxon>Oceanospirillales</taxon>
        <taxon>Oceanospirillaceae</taxon>
        <taxon>Oceanospirillum</taxon>
    </lineage>
</organism>